<dbReference type="OrthoDB" id="7018311at2"/>
<protein>
    <recommendedName>
        <fullName evidence="4">Glycosyl hydrolase</fullName>
    </recommendedName>
</protein>
<organism evidence="2 3">
    <name type="scientific">Pseudomonas laurylsulfativorans</name>
    <dbReference type="NCBI Taxonomy" id="1943631"/>
    <lineage>
        <taxon>Bacteria</taxon>
        <taxon>Pseudomonadati</taxon>
        <taxon>Pseudomonadota</taxon>
        <taxon>Gammaproteobacteria</taxon>
        <taxon>Pseudomonadales</taxon>
        <taxon>Pseudomonadaceae</taxon>
        <taxon>Pseudomonas</taxon>
    </lineage>
</organism>
<feature type="signal peptide" evidence="1">
    <location>
        <begin position="1"/>
        <end position="17"/>
    </location>
</feature>
<dbReference type="AlphaFoldDB" id="A0A2S3VRR2"/>
<dbReference type="InterPro" id="IPR017853">
    <property type="entry name" value="GH"/>
</dbReference>
<dbReference type="Proteomes" id="UP000237440">
    <property type="component" value="Unassembled WGS sequence"/>
</dbReference>
<evidence type="ECO:0000313" key="3">
    <source>
        <dbReference type="Proteomes" id="UP000237440"/>
    </source>
</evidence>
<evidence type="ECO:0000313" key="2">
    <source>
        <dbReference type="EMBL" id="POF42329.1"/>
    </source>
</evidence>
<dbReference type="SUPFAM" id="SSF51445">
    <property type="entry name" value="(Trans)glycosidases"/>
    <property type="match status" value="1"/>
</dbReference>
<evidence type="ECO:0000256" key="1">
    <source>
        <dbReference type="SAM" id="SignalP"/>
    </source>
</evidence>
<keyword evidence="3" id="KW-1185">Reference proteome</keyword>
<feature type="chain" id="PRO_5015522681" description="Glycosyl hydrolase" evidence="1">
    <location>
        <begin position="18"/>
        <end position="310"/>
    </location>
</feature>
<comment type="caution">
    <text evidence="2">The sequence shown here is derived from an EMBL/GenBank/DDBJ whole genome shotgun (WGS) entry which is preliminary data.</text>
</comment>
<name>A0A2S3VRR2_9PSED</name>
<proteinExistence type="predicted"/>
<dbReference type="RefSeq" id="WP_103395128.1">
    <property type="nucleotide sequence ID" value="NZ_MUJK01000003.1"/>
</dbReference>
<reference evidence="3" key="1">
    <citation type="submission" date="2017-02" db="EMBL/GenBank/DDBJ databases">
        <authorList>
            <person name="Furmanczyk E.M."/>
        </authorList>
    </citation>
    <scope>NUCLEOTIDE SEQUENCE [LARGE SCALE GENOMIC DNA]</scope>
    <source>
        <strain evidence="3">AP3_22</strain>
    </source>
</reference>
<accession>A0A2S3VRR2</accession>
<dbReference type="EMBL" id="MUJK01000003">
    <property type="protein sequence ID" value="POF42329.1"/>
    <property type="molecule type" value="Genomic_DNA"/>
</dbReference>
<gene>
    <name evidence="2" type="ORF">B0D71_12945</name>
</gene>
<keyword evidence="1" id="KW-0732">Signal</keyword>
<sequence length="310" mass="34323">MFKTMLLLMGLSLGVSAADLEEVLKGRGVWWKSPAKYSDTLIQRLDDMGVRRVHIMLTKDPVEATECPLRQPTSLSKERQARMPVPLARLDQVEKLVKALRNKDMHVIATVYLPPTKEAVDDLLDSSSDLVPALLAGGIDAVELDLEGVWRRSVLCGYKNHAEAFADFKDRVKTMKPGVPVGITTHGGHIGAKEIPLDAADFVSMQAYSKCQDDCKAFDDNRTGSGNRQRYIVGKMKDIKGPIVLGLAAYGQQWDGYTWDAAMEKALSATEEIMAKDPRVVGYSYWSSMSFDGSGTGNKPYQFLLKHQPK</sequence>
<evidence type="ECO:0008006" key="4">
    <source>
        <dbReference type="Google" id="ProtNLM"/>
    </source>
</evidence>